<dbReference type="EMBL" id="CAJOAY010008165">
    <property type="protein sequence ID" value="CAF4180939.1"/>
    <property type="molecule type" value="Genomic_DNA"/>
</dbReference>
<evidence type="ECO:0000313" key="3">
    <source>
        <dbReference type="EMBL" id="CAF4180939.1"/>
    </source>
</evidence>
<dbReference type="Proteomes" id="UP000663845">
    <property type="component" value="Unassembled WGS sequence"/>
</dbReference>
<accession>A0A820CLY0</accession>
<protein>
    <submittedName>
        <fullName evidence="4">Uncharacterized protein</fullName>
    </submittedName>
</protein>
<evidence type="ECO:0000313" key="5">
    <source>
        <dbReference type="Proteomes" id="UP000663844"/>
    </source>
</evidence>
<dbReference type="Proteomes" id="UP000663891">
    <property type="component" value="Unassembled WGS sequence"/>
</dbReference>
<dbReference type="Proteomes" id="UP000663881">
    <property type="component" value="Unassembled WGS sequence"/>
</dbReference>
<name>A0A820CLY0_9BILA</name>
<dbReference type="EMBL" id="CAJNOG010000896">
    <property type="protein sequence ID" value="CAF1379171.1"/>
    <property type="molecule type" value="Genomic_DNA"/>
</dbReference>
<dbReference type="EMBL" id="CAJOAZ010010623">
    <property type="protein sequence ID" value="CAF4223762.1"/>
    <property type="molecule type" value="Genomic_DNA"/>
</dbReference>
<sequence length="57" mass="6871">MMKFKTLTAWLYKKGSNYNLFMLEEHEYDDDNDTVQDPAIVLKHQKYKTRLYVVLLA</sequence>
<proteinExistence type="predicted"/>
<evidence type="ECO:0000313" key="2">
    <source>
        <dbReference type="EMBL" id="CAF1452926.1"/>
    </source>
</evidence>
<reference evidence="4" key="1">
    <citation type="submission" date="2021-02" db="EMBL/GenBank/DDBJ databases">
        <authorList>
            <person name="Nowell W R."/>
        </authorList>
    </citation>
    <scope>NUCLEOTIDE SEQUENCE</scope>
</reference>
<evidence type="ECO:0000313" key="1">
    <source>
        <dbReference type="EMBL" id="CAF1379171.1"/>
    </source>
</evidence>
<comment type="caution">
    <text evidence="4">The sequence shown here is derived from an EMBL/GenBank/DDBJ whole genome shotgun (WGS) entry which is preliminary data.</text>
</comment>
<evidence type="ECO:0000313" key="4">
    <source>
        <dbReference type="EMBL" id="CAF4223762.1"/>
    </source>
</evidence>
<dbReference type="Proteomes" id="UP000663844">
    <property type="component" value="Unassembled WGS sequence"/>
</dbReference>
<gene>
    <name evidence="1" type="ORF">JYZ213_LOCUS36562</name>
    <name evidence="3" type="ORF">OKA104_LOCUS39897</name>
    <name evidence="4" type="ORF">OXD698_LOCUS42020</name>
    <name evidence="2" type="ORF">VCS650_LOCUS39583</name>
</gene>
<organism evidence="4 5">
    <name type="scientific">Adineta steineri</name>
    <dbReference type="NCBI Taxonomy" id="433720"/>
    <lineage>
        <taxon>Eukaryota</taxon>
        <taxon>Metazoa</taxon>
        <taxon>Spiralia</taxon>
        <taxon>Gnathifera</taxon>
        <taxon>Rotifera</taxon>
        <taxon>Eurotatoria</taxon>
        <taxon>Bdelloidea</taxon>
        <taxon>Adinetida</taxon>
        <taxon>Adinetidae</taxon>
        <taxon>Adineta</taxon>
    </lineage>
</organism>
<dbReference type="AlphaFoldDB" id="A0A820CLY0"/>
<dbReference type="EMBL" id="CAJNON010001331">
    <property type="protein sequence ID" value="CAF1452926.1"/>
    <property type="molecule type" value="Genomic_DNA"/>
</dbReference>
<feature type="non-terminal residue" evidence="4">
    <location>
        <position position="57"/>
    </location>
</feature>